<sequence>MTLPDYISRVAVSSVLNKDTQSYGKQFLFDGKPDTCWQSDPGASQWIRLGFTIPINITSLHLQFQGGFASEEASLQLWNDSKEDKIVLPFYPSNSNCLQTFEFSQEGSFSNAAITFKKSTDFYGRIIVYKLEFAHS</sequence>
<dbReference type="SUPFAM" id="SSF49785">
    <property type="entry name" value="Galactose-binding domain-like"/>
    <property type="match status" value="1"/>
</dbReference>
<name>A0A0R3S9U7_HYMDI</name>
<dbReference type="EMBL" id="UYSG01000170">
    <property type="protein sequence ID" value="VDL18521.1"/>
    <property type="molecule type" value="Genomic_DNA"/>
</dbReference>
<dbReference type="AlphaFoldDB" id="A0A0R3S9U7"/>
<dbReference type="Gene3D" id="2.60.120.260">
    <property type="entry name" value="Galactose-binding domain-like"/>
    <property type="match status" value="1"/>
</dbReference>
<protein>
    <submittedName>
        <fullName evidence="3">F5/8 type C domain-containing protein</fullName>
    </submittedName>
</protein>
<dbReference type="WBParaSite" id="HDID_0000105901-mRNA-1">
    <property type="protein sequence ID" value="HDID_0000105901-mRNA-1"/>
    <property type="gene ID" value="HDID_0000105901"/>
</dbReference>
<dbReference type="Pfam" id="PF22633">
    <property type="entry name" value="F5_F8_type_C_2"/>
    <property type="match status" value="1"/>
</dbReference>
<evidence type="ECO:0000313" key="1">
    <source>
        <dbReference type="EMBL" id="VDL18521.1"/>
    </source>
</evidence>
<dbReference type="InterPro" id="IPR008979">
    <property type="entry name" value="Galactose-bd-like_sf"/>
</dbReference>
<evidence type="ECO:0000313" key="3">
    <source>
        <dbReference type="WBParaSite" id="HDID_0000105901-mRNA-1"/>
    </source>
</evidence>
<proteinExistence type="predicted"/>
<accession>A0A0R3S9U7</accession>
<reference evidence="1 2" key="2">
    <citation type="submission" date="2018-11" db="EMBL/GenBank/DDBJ databases">
        <authorList>
            <consortium name="Pathogen Informatics"/>
        </authorList>
    </citation>
    <scope>NUCLEOTIDE SEQUENCE [LARGE SCALE GENOMIC DNA]</scope>
</reference>
<reference evidence="3" key="1">
    <citation type="submission" date="2017-02" db="UniProtKB">
        <authorList>
            <consortium name="WormBaseParasite"/>
        </authorList>
    </citation>
    <scope>IDENTIFICATION</scope>
</reference>
<dbReference type="OrthoDB" id="10052260at2759"/>
<dbReference type="STRING" id="6216.A0A0R3S9U7"/>
<evidence type="ECO:0000313" key="2">
    <source>
        <dbReference type="Proteomes" id="UP000274504"/>
    </source>
</evidence>
<organism evidence="3">
    <name type="scientific">Hymenolepis diminuta</name>
    <name type="common">Rat tapeworm</name>
    <dbReference type="NCBI Taxonomy" id="6216"/>
    <lineage>
        <taxon>Eukaryota</taxon>
        <taxon>Metazoa</taxon>
        <taxon>Spiralia</taxon>
        <taxon>Lophotrochozoa</taxon>
        <taxon>Platyhelminthes</taxon>
        <taxon>Cestoda</taxon>
        <taxon>Eucestoda</taxon>
        <taxon>Cyclophyllidea</taxon>
        <taxon>Hymenolepididae</taxon>
        <taxon>Hymenolepis</taxon>
    </lineage>
</organism>
<dbReference type="Proteomes" id="UP000274504">
    <property type="component" value="Unassembled WGS sequence"/>
</dbReference>
<gene>
    <name evidence="1" type="ORF">HDID_LOCUS1060</name>
</gene>